<dbReference type="EMBL" id="MCGE01000010">
    <property type="protein sequence ID" value="ORZ17111.1"/>
    <property type="molecule type" value="Genomic_DNA"/>
</dbReference>
<keyword evidence="3" id="KW-1185">Reference proteome</keyword>
<evidence type="ECO:0000313" key="2">
    <source>
        <dbReference type="EMBL" id="ORZ17111.1"/>
    </source>
</evidence>
<dbReference type="AlphaFoldDB" id="A0A1X2IIH5"/>
<dbReference type="Proteomes" id="UP000193560">
    <property type="component" value="Unassembled WGS sequence"/>
</dbReference>
<organism evidence="2 3">
    <name type="scientific">Absidia repens</name>
    <dbReference type="NCBI Taxonomy" id="90262"/>
    <lineage>
        <taxon>Eukaryota</taxon>
        <taxon>Fungi</taxon>
        <taxon>Fungi incertae sedis</taxon>
        <taxon>Mucoromycota</taxon>
        <taxon>Mucoromycotina</taxon>
        <taxon>Mucoromycetes</taxon>
        <taxon>Mucorales</taxon>
        <taxon>Cunninghamellaceae</taxon>
        <taxon>Absidia</taxon>
    </lineage>
</organism>
<accession>A0A1X2IIH5</accession>
<feature type="transmembrane region" description="Helical" evidence="1">
    <location>
        <begin position="13"/>
        <end position="33"/>
    </location>
</feature>
<evidence type="ECO:0000313" key="3">
    <source>
        <dbReference type="Proteomes" id="UP000193560"/>
    </source>
</evidence>
<name>A0A1X2IIH5_9FUNG</name>
<keyword evidence="1" id="KW-1133">Transmembrane helix</keyword>
<protein>
    <submittedName>
        <fullName evidence="2">Uncharacterized protein</fullName>
    </submittedName>
</protein>
<reference evidence="2 3" key="1">
    <citation type="submission" date="2016-07" db="EMBL/GenBank/DDBJ databases">
        <title>Pervasive Adenine N6-methylation of Active Genes in Fungi.</title>
        <authorList>
            <consortium name="DOE Joint Genome Institute"/>
            <person name="Mondo S.J."/>
            <person name="Dannebaum R.O."/>
            <person name="Kuo R.C."/>
            <person name="Labutti K."/>
            <person name="Haridas S."/>
            <person name="Kuo A."/>
            <person name="Salamov A."/>
            <person name="Ahrendt S.R."/>
            <person name="Lipzen A."/>
            <person name="Sullivan W."/>
            <person name="Andreopoulos W.B."/>
            <person name="Clum A."/>
            <person name="Lindquist E."/>
            <person name="Daum C."/>
            <person name="Ramamoorthy G.K."/>
            <person name="Gryganskyi A."/>
            <person name="Culley D."/>
            <person name="Magnuson J.K."/>
            <person name="James T.Y."/>
            <person name="O'Malley M.A."/>
            <person name="Stajich J.E."/>
            <person name="Spatafora J.W."/>
            <person name="Visel A."/>
            <person name="Grigoriev I.V."/>
        </authorList>
    </citation>
    <scope>NUCLEOTIDE SEQUENCE [LARGE SCALE GENOMIC DNA]</scope>
    <source>
        <strain evidence="2 3">NRRL 1336</strain>
    </source>
</reference>
<proteinExistence type="predicted"/>
<gene>
    <name evidence="2" type="ORF">BCR42DRAFT_413944</name>
</gene>
<keyword evidence="1" id="KW-0472">Membrane</keyword>
<evidence type="ECO:0000256" key="1">
    <source>
        <dbReference type="SAM" id="Phobius"/>
    </source>
</evidence>
<sequence length="79" mass="9350">MNNGMAKLFYCDMLLYILFYCGRLFCILFFYWFGKPIAKLLLFEGSQRYGGLCSVCVWGYWREKKIGRVFGIKYINGKS</sequence>
<comment type="caution">
    <text evidence="2">The sequence shown here is derived from an EMBL/GenBank/DDBJ whole genome shotgun (WGS) entry which is preliminary data.</text>
</comment>
<keyword evidence="1" id="KW-0812">Transmembrane</keyword>